<evidence type="ECO:0000313" key="1">
    <source>
        <dbReference type="EMBL" id="CDW39044.1"/>
    </source>
</evidence>
<reference evidence="1" key="1">
    <citation type="submission" date="2014-05" db="EMBL/GenBank/DDBJ databases">
        <authorList>
            <person name="Chronopoulou M."/>
        </authorList>
    </citation>
    <scope>NUCLEOTIDE SEQUENCE</scope>
    <source>
        <tissue evidence="1">Whole organism</tissue>
    </source>
</reference>
<dbReference type="AlphaFoldDB" id="A0A0K2ULA0"/>
<sequence length="144" mass="16655">MLEYVPHQMEDDKCLDTCETWNNKMTHLQLVAVAQKAYKTDGTTESKVVRCIEIQKICYHVYQASRQLVLQSICVFLPYLSPIEICCKDTRLSLCFGIKQRLAINAKLLPPHLRWHLMETKTVVLSAIVLESIITIYMADCYSR</sequence>
<accession>A0A0K2ULA0</accession>
<protein>
    <submittedName>
        <fullName evidence="1">Uncharacterized protein</fullName>
    </submittedName>
</protein>
<proteinExistence type="predicted"/>
<organism evidence="1">
    <name type="scientific">Lepeophtheirus salmonis</name>
    <name type="common">Salmon louse</name>
    <name type="synonym">Caligus salmonis</name>
    <dbReference type="NCBI Taxonomy" id="72036"/>
    <lineage>
        <taxon>Eukaryota</taxon>
        <taxon>Metazoa</taxon>
        <taxon>Ecdysozoa</taxon>
        <taxon>Arthropoda</taxon>
        <taxon>Crustacea</taxon>
        <taxon>Multicrustacea</taxon>
        <taxon>Hexanauplia</taxon>
        <taxon>Copepoda</taxon>
        <taxon>Siphonostomatoida</taxon>
        <taxon>Caligidae</taxon>
        <taxon>Lepeophtheirus</taxon>
    </lineage>
</organism>
<dbReference type="EMBL" id="HACA01021683">
    <property type="protein sequence ID" value="CDW39044.1"/>
    <property type="molecule type" value="Transcribed_RNA"/>
</dbReference>
<name>A0A0K2ULA0_LEPSM</name>